<dbReference type="CDD" id="cd17546">
    <property type="entry name" value="REC_hyHK_CKI1_RcsC-like"/>
    <property type="match status" value="1"/>
</dbReference>
<keyword evidence="10 16" id="KW-1133">Transmembrane helix</keyword>
<feature type="transmembrane region" description="Helical" evidence="16">
    <location>
        <begin position="134"/>
        <end position="151"/>
    </location>
</feature>
<dbReference type="PROSITE" id="PS50110">
    <property type="entry name" value="RESPONSE_REGULATORY"/>
    <property type="match status" value="1"/>
</dbReference>
<dbReference type="SUPFAM" id="SSF55785">
    <property type="entry name" value="PYP-like sensor domain (PAS domain)"/>
    <property type="match status" value="1"/>
</dbReference>
<dbReference type="Proteomes" id="UP000596827">
    <property type="component" value="Unassembled WGS sequence"/>
</dbReference>
<dbReference type="InterPro" id="IPR036641">
    <property type="entry name" value="HPT_dom_sf"/>
</dbReference>
<feature type="domain" description="HPt" evidence="20">
    <location>
        <begin position="723"/>
        <end position="815"/>
    </location>
</feature>
<evidence type="ECO:0000256" key="3">
    <source>
        <dbReference type="ARBA" id="ARBA00012438"/>
    </source>
</evidence>
<feature type="domain" description="Histidine kinase" evidence="17">
    <location>
        <begin position="351"/>
        <end position="561"/>
    </location>
</feature>
<dbReference type="SUPFAM" id="SSF55874">
    <property type="entry name" value="ATPase domain of HSP90 chaperone/DNA topoisomerase II/histidine kinase"/>
    <property type="match status" value="1"/>
</dbReference>
<evidence type="ECO:0000256" key="1">
    <source>
        <dbReference type="ARBA" id="ARBA00000085"/>
    </source>
</evidence>
<keyword evidence="14" id="KW-0597">Phosphoprotein</keyword>
<dbReference type="CDD" id="cd00082">
    <property type="entry name" value="HisKA"/>
    <property type="match status" value="1"/>
</dbReference>
<evidence type="ECO:0000256" key="6">
    <source>
        <dbReference type="ARBA" id="ARBA00022679"/>
    </source>
</evidence>
<dbReference type="InterPro" id="IPR001789">
    <property type="entry name" value="Sig_transdc_resp-reg_receiver"/>
</dbReference>
<dbReference type="SMART" id="SM00388">
    <property type="entry name" value="HisKA"/>
    <property type="match status" value="1"/>
</dbReference>
<dbReference type="Pfam" id="PF02518">
    <property type="entry name" value="HATPase_c"/>
    <property type="match status" value="1"/>
</dbReference>
<dbReference type="InterPro" id="IPR036097">
    <property type="entry name" value="HisK_dim/P_sf"/>
</dbReference>
<dbReference type="PROSITE" id="PS50894">
    <property type="entry name" value="HPT"/>
    <property type="match status" value="1"/>
</dbReference>
<keyword evidence="6" id="KW-0808">Transferase</keyword>
<dbReference type="Gene3D" id="3.30.565.10">
    <property type="entry name" value="Histidine kinase-like ATPase, C-terminal domain"/>
    <property type="match status" value="1"/>
</dbReference>
<accession>A0A923S3X2</accession>
<evidence type="ECO:0000256" key="13">
    <source>
        <dbReference type="PROSITE-ProRule" id="PRU00110"/>
    </source>
</evidence>
<dbReference type="Pfam" id="PF00072">
    <property type="entry name" value="Response_reg"/>
    <property type="match status" value="1"/>
</dbReference>
<dbReference type="Gene3D" id="1.20.120.160">
    <property type="entry name" value="HPT domain"/>
    <property type="match status" value="1"/>
</dbReference>
<comment type="caution">
    <text evidence="21">The sequence shown here is derived from an EMBL/GenBank/DDBJ whole genome shotgun (WGS) entry which is preliminary data.</text>
</comment>
<evidence type="ECO:0000259" key="17">
    <source>
        <dbReference type="PROSITE" id="PS50109"/>
    </source>
</evidence>
<dbReference type="InterPro" id="IPR005467">
    <property type="entry name" value="His_kinase_dom"/>
</dbReference>
<evidence type="ECO:0000256" key="11">
    <source>
        <dbReference type="ARBA" id="ARBA00023012"/>
    </source>
</evidence>
<keyword evidence="22" id="KW-1185">Reference proteome</keyword>
<dbReference type="InterPro" id="IPR001610">
    <property type="entry name" value="PAC"/>
</dbReference>
<keyword evidence="11" id="KW-0902">Two-component regulatory system</keyword>
<organism evidence="21 22">
    <name type="scientific">Ramlibacter albus</name>
    <dbReference type="NCBI Taxonomy" id="2079448"/>
    <lineage>
        <taxon>Bacteria</taxon>
        <taxon>Pseudomonadati</taxon>
        <taxon>Pseudomonadota</taxon>
        <taxon>Betaproteobacteria</taxon>
        <taxon>Burkholderiales</taxon>
        <taxon>Comamonadaceae</taxon>
        <taxon>Ramlibacter</taxon>
    </lineage>
</organism>
<evidence type="ECO:0000256" key="12">
    <source>
        <dbReference type="ARBA" id="ARBA00023136"/>
    </source>
</evidence>
<keyword evidence="12 16" id="KW-0472">Membrane</keyword>
<keyword evidence="5" id="KW-0997">Cell inner membrane</keyword>
<dbReference type="NCBIfam" id="TIGR00229">
    <property type="entry name" value="sensory_box"/>
    <property type="match status" value="1"/>
</dbReference>
<evidence type="ECO:0000256" key="2">
    <source>
        <dbReference type="ARBA" id="ARBA00004429"/>
    </source>
</evidence>
<dbReference type="PROSITE" id="PS50109">
    <property type="entry name" value="HIS_KIN"/>
    <property type="match status" value="1"/>
</dbReference>
<dbReference type="InterPro" id="IPR011006">
    <property type="entry name" value="CheY-like_superfamily"/>
</dbReference>
<evidence type="ECO:0000313" key="21">
    <source>
        <dbReference type="EMBL" id="MBC5767014.1"/>
    </source>
</evidence>
<evidence type="ECO:0000313" key="22">
    <source>
        <dbReference type="Proteomes" id="UP000596827"/>
    </source>
</evidence>
<dbReference type="EC" id="2.7.13.3" evidence="3"/>
<dbReference type="SMART" id="SM00086">
    <property type="entry name" value="PAC"/>
    <property type="match status" value="1"/>
</dbReference>
<keyword evidence="8" id="KW-0418">Kinase</keyword>
<dbReference type="InterPro" id="IPR008207">
    <property type="entry name" value="Sig_transdc_His_kin_Hpt_dom"/>
</dbReference>
<evidence type="ECO:0000259" key="20">
    <source>
        <dbReference type="PROSITE" id="PS50894"/>
    </source>
</evidence>
<dbReference type="InterPro" id="IPR003661">
    <property type="entry name" value="HisK_dim/P_dom"/>
</dbReference>
<comment type="catalytic activity">
    <reaction evidence="1">
        <text>ATP + protein L-histidine = ADP + protein N-phospho-L-histidine.</text>
        <dbReference type="EC" id="2.7.13.3"/>
    </reaction>
</comment>
<dbReference type="PANTHER" id="PTHR43047">
    <property type="entry name" value="TWO-COMPONENT HISTIDINE PROTEIN KINASE"/>
    <property type="match status" value="1"/>
</dbReference>
<comment type="subcellular location">
    <subcellularLocation>
        <location evidence="2">Cell inner membrane</location>
        <topology evidence="2">Multi-pass membrane protein</topology>
    </subcellularLocation>
</comment>
<evidence type="ECO:0000256" key="9">
    <source>
        <dbReference type="ARBA" id="ARBA00022840"/>
    </source>
</evidence>
<keyword evidence="15" id="KW-0175">Coiled coil</keyword>
<gene>
    <name evidence="21" type="ORF">H8R02_21290</name>
</gene>
<dbReference type="Pfam" id="PF00512">
    <property type="entry name" value="HisKA"/>
    <property type="match status" value="1"/>
</dbReference>
<evidence type="ECO:0000256" key="7">
    <source>
        <dbReference type="ARBA" id="ARBA00022692"/>
    </source>
</evidence>
<feature type="transmembrane region" description="Helical" evidence="16">
    <location>
        <begin position="58"/>
        <end position="75"/>
    </location>
</feature>
<protein>
    <recommendedName>
        <fullName evidence="3">histidine kinase</fullName>
        <ecNumber evidence="3">2.7.13.3</ecNumber>
    </recommendedName>
</protein>
<feature type="modified residue" description="Phosphohistidine" evidence="13">
    <location>
        <position position="762"/>
    </location>
</feature>
<dbReference type="GO" id="GO:0005886">
    <property type="term" value="C:plasma membrane"/>
    <property type="evidence" value="ECO:0007669"/>
    <property type="project" value="UniProtKB-SubCell"/>
</dbReference>
<dbReference type="Pfam" id="PF01627">
    <property type="entry name" value="Hpt"/>
    <property type="match status" value="1"/>
</dbReference>
<dbReference type="InterPro" id="IPR013655">
    <property type="entry name" value="PAS_fold_3"/>
</dbReference>
<keyword evidence="7 16" id="KW-0812">Transmembrane</keyword>
<feature type="domain" description="PAC" evidence="19">
    <location>
        <begin position="267"/>
        <end position="319"/>
    </location>
</feature>
<dbReference type="SUPFAM" id="SSF47384">
    <property type="entry name" value="Homodimeric domain of signal transducing histidine kinase"/>
    <property type="match status" value="1"/>
</dbReference>
<keyword evidence="9" id="KW-0547">Nucleotide-binding</keyword>
<dbReference type="Gene3D" id="3.30.450.20">
    <property type="entry name" value="PAS domain"/>
    <property type="match status" value="1"/>
</dbReference>
<dbReference type="SUPFAM" id="SSF52172">
    <property type="entry name" value="CheY-like"/>
    <property type="match status" value="1"/>
</dbReference>
<evidence type="ECO:0000256" key="10">
    <source>
        <dbReference type="ARBA" id="ARBA00022989"/>
    </source>
</evidence>
<dbReference type="InterPro" id="IPR035965">
    <property type="entry name" value="PAS-like_dom_sf"/>
</dbReference>
<dbReference type="InterPro" id="IPR003594">
    <property type="entry name" value="HATPase_dom"/>
</dbReference>
<feature type="coiled-coil region" evidence="15">
    <location>
        <begin position="314"/>
        <end position="351"/>
    </location>
</feature>
<dbReference type="EMBL" id="JACORU010000008">
    <property type="protein sequence ID" value="MBC5767014.1"/>
    <property type="molecule type" value="Genomic_DNA"/>
</dbReference>
<evidence type="ECO:0000259" key="18">
    <source>
        <dbReference type="PROSITE" id="PS50110"/>
    </source>
</evidence>
<dbReference type="CDD" id="cd00075">
    <property type="entry name" value="HATPase"/>
    <property type="match status" value="1"/>
</dbReference>
<feature type="transmembrane region" description="Helical" evidence="16">
    <location>
        <begin position="110"/>
        <end position="127"/>
    </location>
</feature>
<dbReference type="SMART" id="SM00448">
    <property type="entry name" value="REC"/>
    <property type="match status" value="1"/>
</dbReference>
<feature type="domain" description="Response regulatory" evidence="18">
    <location>
        <begin position="600"/>
        <end position="719"/>
    </location>
</feature>
<keyword evidence="4" id="KW-1003">Cell membrane</keyword>
<feature type="transmembrane region" description="Helical" evidence="16">
    <location>
        <begin position="157"/>
        <end position="177"/>
    </location>
</feature>
<dbReference type="CDD" id="cd00130">
    <property type="entry name" value="PAS"/>
    <property type="match status" value="1"/>
</dbReference>
<reference evidence="21" key="1">
    <citation type="submission" date="2020-08" db="EMBL/GenBank/DDBJ databases">
        <title>Ramlibacter sp. GTP1 16S ribosomal RNA gene genome sequencing and assembly.</title>
        <authorList>
            <person name="Kang M."/>
        </authorList>
    </citation>
    <scope>NUCLEOTIDE SEQUENCE</scope>
    <source>
        <strain evidence="21">GTP1</strain>
    </source>
</reference>
<sequence length="815" mass="89131">MSIYTSTLSELVPERTEPAAPDLKAEFVRAYGPRVFVALAVAGALFLLPFSLHNFNQGRTVIGVAAALVMACLLANAWSTVRGRRQLLPTGSIFLPTLVALGTAMYEQGLVGILWSYAAILLIHFALPRRMANAFNAAIVLLAIPMAYMHLGPEVTVRVAATMALTVLFTNIFSFIADARQRKEVEQRQRLDLIVRGTHSGTLEWHANGTYGFSRRLRQILGRGTYEDSRSWDFFDFVHPHDRERVQAAMHAQLRTKGKPRSVVHMPPDDFRLLHVSGATVWVHSEAIVVTDGRGRVREYIASFMDITERIEAQEQLLATHEEVRRQAAQLEAQNAQLREAVRIREDVERIARHDLKAPLASIAAVPRLLREARTPEEREQLLSMVERASMRVLSMVNLSLDLHRMEAGGYEVRAQAVDLVAIAHTVAQELRSQAQSKQVAIEVEAPVGAACALGEELLCYSILANLAKNALEASPDGEAVRIRVGVLQDSRVSVQVHNAGQVAAAVRTRFFEKYATFGKPAGTGLGAYSARLMARIQQGELEMATGEEGTTLLLTLPAAPAAAPMGASLLVPSRLPAFVAPELSAQGDAPVSAARAAASVLLVDDDPYNLLVLRTMLAHLPLRLAESVNGRAALDCVTRERPDVVFMDLQMPIMGGLETLGRLRQLQRERGDKPSVVVAFSARDDDVSRRQCAQAGFDHYLVKPAALEDLLRVLGLAPKPALDADVRAELPGFIASRRELLAALCEAARAGDGDETRRLAHKLAGSLRMYGFPQAADEARAVERAPADVSLQWLAARCDALRERFERDVVPAAA</sequence>
<name>A0A923S3X2_9BURK</name>
<dbReference type="Gene3D" id="3.40.50.2300">
    <property type="match status" value="1"/>
</dbReference>
<keyword evidence="9" id="KW-0067">ATP-binding</keyword>
<evidence type="ECO:0000256" key="15">
    <source>
        <dbReference type="SAM" id="Coils"/>
    </source>
</evidence>
<feature type="modified residue" description="4-aspartylphosphate" evidence="14">
    <location>
        <position position="649"/>
    </location>
</feature>
<dbReference type="PROSITE" id="PS50113">
    <property type="entry name" value="PAC"/>
    <property type="match status" value="1"/>
</dbReference>
<dbReference type="GO" id="GO:0009927">
    <property type="term" value="F:histidine phosphotransfer kinase activity"/>
    <property type="evidence" value="ECO:0007669"/>
    <property type="project" value="TreeGrafter"/>
</dbReference>
<dbReference type="SUPFAM" id="SSF47226">
    <property type="entry name" value="Histidine-containing phosphotransfer domain, HPT domain"/>
    <property type="match status" value="1"/>
</dbReference>
<dbReference type="SMART" id="SM00387">
    <property type="entry name" value="HATPase_c"/>
    <property type="match status" value="1"/>
</dbReference>
<evidence type="ECO:0000259" key="19">
    <source>
        <dbReference type="PROSITE" id="PS50113"/>
    </source>
</evidence>
<feature type="transmembrane region" description="Helical" evidence="16">
    <location>
        <begin position="35"/>
        <end position="52"/>
    </location>
</feature>
<dbReference type="InterPro" id="IPR000014">
    <property type="entry name" value="PAS"/>
</dbReference>
<dbReference type="InterPro" id="IPR036890">
    <property type="entry name" value="HATPase_C_sf"/>
</dbReference>
<dbReference type="PANTHER" id="PTHR43047:SF72">
    <property type="entry name" value="OSMOSENSING HISTIDINE PROTEIN KINASE SLN1"/>
    <property type="match status" value="1"/>
</dbReference>
<proteinExistence type="predicted"/>
<evidence type="ECO:0000256" key="14">
    <source>
        <dbReference type="PROSITE-ProRule" id="PRU00169"/>
    </source>
</evidence>
<evidence type="ECO:0000256" key="8">
    <source>
        <dbReference type="ARBA" id="ARBA00022777"/>
    </source>
</evidence>
<dbReference type="RefSeq" id="WP_187083494.1">
    <property type="nucleotide sequence ID" value="NZ_JACORU010000008.1"/>
</dbReference>
<dbReference type="Pfam" id="PF08447">
    <property type="entry name" value="PAS_3"/>
    <property type="match status" value="1"/>
</dbReference>
<evidence type="ECO:0000256" key="16">
    <source>
        <dbReference type="SAM" id="Phobius"/>
    </source>
</evidence>
<dbReference type="Gene3D" id="1.10.287.130">
    <property type="match status" value="1"/>
</dbReference>
<evidence type="ECO:0000256" key="5">
    <source>
        <dbReference type="ARBA" id="ARBA00022519"/>
    </source>
</evidence>
<evidence type="ECO:0000256" key="4">
    <source>
        <dbReference type="ARBA" id="ARBA00022475"/>
    </source>
</evidence>
<dbReference type="AlphaFoldDB" id="A0A923S3X2"/>
<dbReference type="GO" id="GO:0000155">
    <property type="term" value="F:phosphorelay sensor kinase activity"/>
    <property type="evidence" value="ECO:0007669"/>
    <property type="project" value="InterPro"/>
</dbReference>
<dbReference type="InterPro" id="IPR000700">
    <property type="entry name" value="PAS-assoc_C"/>
</dbReference>